<evidence type="ECO:0000313" key="2">
    <source>
        <dbReference type="EMBL" id="GGG27134.1"/>
    </source>
</evidence>
<keyword evidence="3" id="KW-1185">Reference proteome</keyword>
<protein>
    <submittedName>
        <fullName evidence="2">Uncharacterized protein</fullName>
    </submittedName>
</protein>
<dbReference type="Proteomes" id="UP000597507">
    <property type="component" value="Unassembled WGS sequence"/>
</dbReference>
<evidence type="ECO:0000313" key="3">
    <source>
        <dbReference type="Proteomes" id="UP000597507"/>
    </source>
</evidence>
<reference evidence="2 3" key="1">
    <citation type="journal article" date="2014" name="Int. J. Syst. Evol. Microbiol.">
        <title>Complete genome sequence of Corynebacterium casei LMG S-19264T (=DSM 44701T), isolated from a smear-ripened cheese.</title>
        <authorList>
            <consortium name="US DOE Joint Genome Institute (JGI-PGF)"/>
            <person name="Walter F."/>
            <person name="Albersmeier A."/>
            <person name="Kalinowski J."/>
            <person name="Ruckert C."/>
        </authorList>
    </citation>
    <scope>NUCLEOTIDE SEQUENCE [LARGE SCALE GENOMIC DNA]</scope>
    <source>
        <strain evidence="2 3">CGMCC 1.16330</strain>
    </source>
</reference>
<dbReference type="EMBL" id="BMKS01000003">
    <property type="protein sequence ID" value="GGG27134.1"/>
    <property type="molecule type" value="Genomic_DNA"/>
</dbReference>
<accession>A0A8J3EBK9</accession>
<feature type="region of interest" description="Disordered" evidence="1">
    <location>
        <begin position="93"/>
        <end position="112"/>
    </location>
</feature>
<dbReference type="AlphaFoldDB" id="A0A8J3EBK9"/>
<gene>
    <name evidence="2" type="ORF">GCM10010964_13820</name>
</gene>
<sequence>MPAAGGRCGRETTGVALNLSAAPAGAVRAAHRRVARALLAAEARRLGGAARLAEEDAAGGDPALLGVPEGEARRVAALLERLFGPAVAPGLTEIRREPDGPDLVFRAPRPDPEPQRRALAGLDGRIAALPLSRVLRRETLLRLRPGEPPALAGLRLGVETEALAAALGPDAAEDADLLGHAEERLALRLVSAVADPAERRALLGGAESAAPLFLALPPDAAREAAARPGGSGLGGGPPGGIVLMLPLAAIAERAGLPAAGPLAIALDGLDAETLGLIAPDAGVLAAADRLALRWSPRLAEDRAAAAALRRLDPARLLLLGCDGTEALDWGAAQGIERFGGPWVGRMLAAARRLACRHAAACVLADCAARASATDAAGRAGCADLRLLAATPLPPGGDPPA</sequence>
<proteinExistence type="predicted"/>
<organism evidence="2 3">
    <name type="scientific">Caldovatus sediminis</name>
    <dbReference type="NCBI Taxonomy" id="2041189"/>
    <lineage>
        <taxon>Bacteria</taxon>
        <taxon>Pseudomonadati</taxon>
        <taxon>Pseudomonadota</taxon>
        <taxon>Alphaproteobacteria</taxon>
        <taxon>Acetobacterales</taxon>
        <taxon>Roseomonadaceae</taxon>
        <taxon>Caldovatus</taxon>
    </lineage>
</organism>
<evidence type="ECO:0000256" key="1">
    <source>
        <dbReference type="SAM" id="MobiDB-lite"/>
    </source>
</evidence>
<name>A0A8J3EBK9_9PROT</name>
<comment type="caution">
    <text evidence="2">The sequence shown here is derived from an EMBL/GenBank/DDBJ whole genome shotgun (WGS) entry which is preliminary data.</text>
</comment>